<proteinExistence type="predicted"/>
<evidence type="ECO:0000313" key="1">
    <source>
        <dbReference type="EMBL" id="QDQ15990.1"/>
    </source>
</evidence>
<gene>
    <name evidence="1" type="ORF">FH965_40150</name>
</gene>
<name>A0A516RK03_STRST</name>
<dbReference type="EMBL" id="CP040916">
    <property type="protein sequence ID" value="QDQ15990.1"/>
    <property type="molecule type" value="Genomic_DNA"/>
</dbReference>
<sequence length="79" mass="7500">MHGMRGGAGPGAGGCPAGCGAGRGRGCGGARGGVGLSSQVTSEYAVHPYGFADSAATGASWTSLPSRAAVYCRLARAAG</sequence>
<dbReference type="AlphaFoldDB" id="A0A516RK03"/>
<protein>
    <submittedName>
        <fullName evidence="1">Uncharacterized protein</fullName>
    </submittedName>
</protein>
<reference evidence="1 2" key="1">
    <citation type="journal article" date="2019" name="J. Ind. Microbiol. Biotechnol.">
        <title>The complete genomic sequence of Streptomyces spectabilis NRRL-2792 and identification of secondary metabolite biosynthetic gene clusters.</title>
        <authorList>
            <person name="Sinha A."/>
            <person name="Phillips-Salemka S."/>
            <person name="Niraula T.A."/>
            <person name="Short K.A."/>
            <person name="Niraula N.P."/>
        </authorList>
    </citation>
    <scope>NUCLEOTIDE SEQUENCE [LARGE SCALE GENOMIC DNA]</scope>
    <source>
        <strain evidence="1 2">NRRL 2792</strain>
    </source>
</reference>
<organism evidence="1 2">
    <name type="scientific">Streptomyces spectabilis</name>
    <dbReference type="NCBI Taxonomy" id="68270"/>
    <lineage>
        <taxon>Bacteria</taxon>
        <taxon>Bacillati</taxon>
        <taxon>Actinomycetota</taxon>
        <taxon>Actinomycetes</taxon>
        <taxon>Kitasatosporales</taxon>
        <taxon>Streptomycetaceae</taxon>
        <taxon>Streptomyces</taxon>
    </lineage>
</organism>
<evidence type="ECO:0000313" key="2">
    <source>
        <dbReference type="Proteomes" id="UP000316806"/>
    </source>
</evidence>
<accession>A0A516RK03</accession>
<dbReference type="Proteomes" id="UP000316806">
    <property type="component" value="Chromosome"/>
</dbReference>